<comment type="caution">
    <text evidence="4">Lacks conserved residue(s) required for the propagation of feature annotation.</text>
</comment>
<evidence type="ECO:0000256" key="1">
    <source>
        <dbReference type="ARBA" id="ARBA00009375"/>
    </source>
</evidence>
<comment type="subunit">
    <text evidence="4">Homodimer.</text>
</comment>
<dbReference type="EC" id="5.4.99.12" evidence="4"/>
<gene>
    <name evidence="4 7" type="primary">truA</name>
    <name evidence="7" type="ORF">HMPREF0281_01845</name>
</gene>
<comment type="caution">
    <text evidence="7">The sequence shown here is derived from an EMBL/GenBank/DDBJ whole genome shotgun (WGS) entry which is preliminary data.</text>
</comment>
<sequence length="297" mass="32552">MQVESQPMTASADLVRLRFDIAYDGTDFHGWASQKGQLRTVQGVLEQCLTMILRHPIELTVAGRTDAGVHAAGQVAHADVPVESLQQRSIDGEPAKLVRRLAKLVDDDIRIHSVSFAPEGFDARFSALRRHYVYRITTEEAGALPTRLRDTATWTRPVDIDLMQQAATTLVGLHDFAAFCKAKPHATTIRDLQEFYWVDASTPSEPNLYEAHVSADAFCWSMVRSLVGCCLAVGEGRRDINFVEAMLGESERSSSIPVAAAKGLSLVGVDYPADEDLAARTMVTRDKRSAAKDLPAG</sequence>
<dbReference type="PANTHER" id="PTHR11142">
    <property type="entry name" value="PSEUDOURIDYLATE SYNTHASE"/>
    <property type="match status" value="1"/>
</dbReference>
<dbReference type="GO" id="GO:0160147">
    <property type="term" value="F:tRNA pseudouridine(38-40) synthase activity"/>
    <property type="evidence" value="ECO:0007669"/>
    <property type="project" value="UniProtKB-EC"/>
</dbReference>
<comment type="similarity">
    <text evidence="1 4 5">Belongs to the tRNA pseudouridine synthase TruA family.</text>
</comment>
<evidence type="ECO:0000256" key="5">
    <source>
        <dbReference type="RuleBase" id="RU003792"/>
    </source>
</evidence>
<accession>A0ABP2IEI7</accession>
<dbReference type="PIRSF" id="PIRSF001430">
    <property type="entry name" value="tRNA_psdUrid_synth"/>
    <property type="match status" value="1"/>
</dbReference>
<evidence type="ECO:0000313" key="8">
    <source>
        <dbReference type="Proteomes" id="UP000006015"/>
    </source>
</evidence>
<reference evidence="7 8" key="1">
    <citation type="submission" date="2010-04" db="EMBL/GenBank/DDBJ databases">
        <authorList>
            <person name="Weinstock G."/>
            <person name="Sodergren E."/>
            <person name="Clifton S."/>
            <person name="Fulton L."/>
            <person name="Fulton B."/>
            <person name="Courtney L."/>
            <person name="Fronick C."/>
            <person name="Harrison M."/>
            <person name="Strong C."/>
            <person name="Farmer C."/>
            <person name="Delahaunty K."/>
            <person name="Markovic C."/>
            <person name="Hall O."/>
            <person name="Minx P."/>
            <person name="Tomlinson C."/>
            <person name="Mitreva M."/>
            <person name="Hou S."/>
            <person name="Wollam A."/>
            <person name="Pepin K.H."/>
            <person name="Johnson M."/>
            <person name="Bhonagiri V."/>
            <person name="Zhang X."/>
            <person name="Suruliraj S."/>
            <person name="Warren W."/>
            <person name="Chinwalla A."/>
            <person name="Mardis E.R."/>
            <person name="Wilson R.K."/>
        </authorList>
    </citation>
    <scope>NUCLEOTIDE SEQUENCE [LARGE SCALE GENOMIC DNA]</scope>
    <source>
        <strain evidence="7 8">DSM 20306</strain>
    </source>
</reference>
<keyword evidence="2 4" id="KW-0819">tRNA processing</keyword>
<evidence type="ECO:0000256" key="3">
    <source>
        <dbReference type="ARBA" id="ARBA00023235"/>
    </source>
</evidence>
<dbReference type="NCBIfam" id="TIGR00071">
    <property type="entry name" value="hisT_truA"/>
    <property type="match status" value="1"/>
</dbReference>
<dbReference type="InterPro" id="IPR020103">
    <property type="entry name" value="PsdUridine_synth_cat_dom_sf"/>
</dbReference>
<feature type="binding site" evidence="4">
    <location>
        <position position="132"/>
    </location>
    <ligand>
        <name>substrate</name>
    </ligand>
</feature>
<evidence type="ECO:0000313" key="7">
    <source>
        <dbReference type="EMBL" id="EFG80971.1"/>
    </source>
</evidence>
<evidence type="ECO:0000256" key="4">
    <source>
        <dbReference type="HAMAP-Rule" id="MF_00171"/>
    </source>
</evidence>
<name>A0ABP2IEI7_CORAM</name>
<dbReference type="Pfam" id="PF01416">
    <property type="entry name" value="PseudoU_synth_1"/>
    <property type="match status" value="1"/>
</dbReference>
<protein>
    <recommendedName>
        <fullName evidence="4">tRNA pseudouridine synthase A</fullName>
        <ecNumber evidence="4">5.4.99.12</ecNumber>
    </recommendedName>
    <alternativeName>
        <fullName evidence="4">tRNA pseudouridine(38-40) synthase</fullName>
    </alternativeName>
    <alternativeName>
        <fullName evidence="4">tRNA pseudouridylate synthase I</fullName>
    </alternativeName>
    <alternativeName>
        <fullName evidence="4">tRNA-uridine isomerase I</fullName>
    </alternativeName>
</protein>
<dbReference type="InterPro" id="IPR020095">
    <property type="entry name" value="PsdUridine_synth_TruA_C"/>
</dbReference>
<organism evidence="7 8">
    <name type="scientific">Corynebacterium ammoniagenes DSM 20306</name>
    <dbReference type="NCBI Taxonomy" id="649754"/>
    <lineage>
        <taxon>Bacteria</taxon>
        <taxon>Bacillati</taxon>
        <taxon>Actinomycetota</taxon>
        <taxon>Actinomycetes</taxon>
        <taxon>Mycobacteriales</taxon>
        <taxon>Corynebacteriaceae</taxon>
        <taxon>Corynebacterium</taxon>
    </lineage>
</organism>
<evidence type="ECO:0000256" key="2">
    <source>
        <dbReference type="ARBA" id="ARBA00022694"/>
    </source>
</evidence>
<dbReference type="PANTHER" id="PTHR11142:SF0">
    <property type="entry name" value="TRNA PSEUDOURIDINE SYNTHASE-LIKE 1"/>
    <property type="match status" value="1"/>
</dbReference>
<dbReference type="Proteomes" id="UP000006015">
    <property type="component" value="Unassembled WGS sequence"/>
</dbReference>
<keyword evidence="8" id="KW-1185">Reference proteome</keyword>
<dbReference type="HAMAP" id="MF_00171">
    <property type="entry name" value="TruA"/>
    <property type="match status" value="1"/>
</dbReference>
<dbReference type="EMBL" id="ADNS01000017">
    <property type="protein sequence ID" value="EFG80971.1"/>
    <property type="molecule type" value="Genomic_DNA"/>
</dbReference>
<feature type="active site" description="Nucleophile" evidence="4">
    <location>
        <position position="66"/>
    </location>
</feature>
<feature type="domain" description="Pseudouridine synthase I TruA alpha/beta" evidence="6">
    <location>
        <begin position="166"/>
        <end position="272"/>
    </location>
</feature>
<keyword evidence="3 4" id="KW-0413">Isomerase</keyword>
<comment type="catalytic activity">
    <reaction evidence="4 5">
        <text>uridine(38/39/40) in tRNA = pseudouridine(38/39/40) in tRNA</text>
        <dbReference type="Rhea" id="RHEA:22376"/>
        <dbReference type="Rhea" id="RHEA-COMP:10085"/>
        <dbReference type="Rhea" id="RHEA-COMP:10087"/>
        <dbReference type="ChEBI" id="CHEBI:65314"/>
        <dbReference type="ChEBI" id="CHEBI:65315"/>
        <dbReference type="EC" id="5.4.99.12"/>
    </reaction>
</comment>
<dbReference type="Gene3D" id="3.30.70.580">
    <property type="entry name" value="Pseudouridine synthase I, catalytic domain, N-terminal subdomain"/>
    <property type="match status" value="1"/>
</dbReference>
<proteinExistence type="inferred from homology"/>
<dbReference type="SUPFAM" id="SSF55120">
    <property type="entry name" value="Pseudouridine synthase"/>
    <property type="match status" value="1"/>
</dbReference>
<dbReference type="Gene3D" id="3.30.70.660">
    <property type="entry name" value="Pseudouridine synthase I, catalytic domain, C-terminal subdomain"/>
    <property type="match status" value="1"/>
</dbReference>
<dbReference type="InterPro" id="IPR020097">
    <property type="entry name" value="PsdUridine_synth_TruA_a/b_dom"/>
</dbReference>
<dbReference type="InterPro" id="IPR001406">
    <property type="entry name" value="PsdUridine_synth_TruA"/>
</dbReference>
<comment type="function">
    <text evidence="4">Formation of pseudouridine at positions 38, 39 and 40 in the anticodon stem and loop of transfer RNAs.</text>
</comment>
<evidence type="ECO:0000259" key="6">
    <source>
        <dbReference type="Pfam" id="PF01416"/>
    </source>
</evidence>
<dbReference type="CDD" id="cd02570">
    <property type="entry name" value="PseudoU_synth_EcTruA"/>
    <property type="match status" value="1"/>
</dbReference>
<dbReference type="InterPro" id="IPR020094">
    <property type="entry name" value="TruA/RsuA/RluB/E/F_N"/>
</dbReference>